<feature type="non-terminal residue" evidence="1">
    <location>
        <position position="1"/>
    </location>
</feature>
<dbReference type="InterPro" id="IPR036397">
    <property type="entry name" value="RNaseH_sf"/>
</dbReference>
<accession>A0AAV7SMV8</accession>
<comment type="caution">
    <text evidence="1">The sequence shown here is derived from an EMBL/GenBank/DDBJ whole genome shotgun (WGS) entry which is preliminary data.</text>
</comment>
<name>A0AAV7SMV8_PLEWA</name>
<dbReference type="SUPFAM" id="SSF53098">
    <property type="entry name" value="Ribonuclease H-like"/>
    <property type="match status" value="1"/>
</dbReference>
<proteinExistence type="predicted"/>
<gene>
    <name evidence="1" type="ORF">NDU88_005767</name>
</gene>
<evidence type="ECO:0000313" key="2">
    <source>
        <dbReference type="Proteomes" id="UP001066276"/>
    </source>
</evidence>
<dbReference type="GO" id="GO:0003676">
    <property type="term" value="F:nucleic acid binding"/>
    <property type="evidence" value="ECO:0007669"/>
    <property type="project" value="InterPro"/>
</dbReference>
<reference evidence="1" key="1">
    <citation type="journal article" date="2022" name="bioRxiv">
        <title>Sequencing and chromosome-scale assembly of the giantPleurodeles waltlgenome.</title>
        <authorList>
            <person name="Brown T."/>
            <person name="Elewa A."/>
            <person name="Iarovenko S."/>
            <person name="Subramanian E."/>
            <person name="Araus A.J."/>
            <person name="Petzold A."/>
            <person name="Susuki M."/>
            <person name="Suzuki K.-i.T."/>
            <person name="Hayashi T."/>
            <person name="Toyoda A."/>
            <person name="Oliveira C."/>
            <person name="Osipova E."/>
            <person name="Leigh N.D."/>
            <person name="Simon A."/>
            <person name="Yun M.H."/>
        </authorList>
    </citation>
    <scope>NUCLEOTIDE SEQUENCE</scope>
    <source>
        <strain evidence="1">20211129_DDA</strain>
        <tissue evidence="1">Liver</tissue>
    </source>
</reference>
<evidence type="ECO:0008006" key="3">
    <source>
        <dbReference type="Google" id="ProtNLM"/>
    </source>
</evidence>
<feature type="non-terminal residue" evidence="1">
    <location>
        <position position="52"/>
    </location>
</feature>
<protein>
    <recommendedName>
        <fullName evidence="3">Integrase catalytic domain-containing protein</fullName>
    </recommendedName>
</protein>
<dbReference type="EMBL" id="JANPWB010000008">
    <property type="protein sequence ID" value="KAJ1165339.1"/>
    <property type="molecule type" value="Genomic_DNA"/>
</dbReference>
<sequence length="52" mass="6147">TERLNQTLKKYLRCYAKDAQESWVSLLWLAELSYNNAWHSSIRESPFRANTG</sequence>
<dbReference type="Proteomes" id="UP001066276">
    <property type="component" value="Chromosome 4_2"/>
</dbReference>
<organism evidence="1 2">
    <name type="scientific">Pleurodeles waltl</name>
    <name type="common">Iberian ribbed newt</name>
    <dbReference type="NCBI Taxonomy" id="8319"/>
    <lineage>
        <taxon>Eukaryota</taxon>
        <taxon>Metazoa</taxon>
        <taxon>Chordata</taxon>
        <taxon>Craniata</taxon>
        <taxon>Vertebrata</taxon>
        <taxon>Euteleostomi</taxon>
        <taxon>Amphibia</taxon>
        <taxon>Batrachia</taxon>
        <taxon>Caudata</taxon>
        <taxon>Salamandroidea</taxon>
        <taxon>Salamandridae</taxon>
        <taxon>Pleurodelinae</taxon>
        <taxon>Pleurodeles</taxon>
    </lineage>
</organism>
<evidence type="ECO:0000313" key="1">
    <source>
        <dbReference type="EMBL" id="KAJ1165339.1"/>
    </source>
</evidence>
<dbReference type="InterPro" id="IPR012337">
    <property type="entry name" value="RNaseH-like_sf"/>
</dbReference>
<dbReference type="Gene3D" id="3.30.420.10">
    <property type="entry name" value="Ribonuclease H-like superfamily/Ribonuclease H"/>
    <property type="match status" value="1"/>
</dbReference>
<dbReference type="AlphaFoldDB" id="A0AAV7SMV8"/>
<keyword evidence="2" id="KW-1185">Reference proteome</keyword>